<proteinExistence type="predicted"/>
<sequence>MDDAPNNIDSPPESSSPWRSMLGLFLLAFGAAMPTLIIAHFIFKGGLRNDVSFPVPIWVMPLTLPAGWLALYPLKNRPPAIRTWTVTLMILIALQIAGFVAFRIIRG</sequence>
<keyword evidence="1" id="KW-0472">Membrane</keyword>
<gene>
    <name evidence="2" type="ORF">METZ01_LOCUS323955</name>
</gene>
<keyword evidence="1" id="KW-0812">Transmembrane</keyword>
<evidence type="ECO:0000313" key="2">
    <source>
        <dbReference type="EMBL" id="SVC71101.1"/>
    </source>
</evidence>
<feature type="transmembrane region" description="Helical" evidence="1">
    <location>
        <begin position="86"/>
        <end position="105"/>
    </location>
</feature>
<keyword evidence="1" id="KW-1133">Transmembrane helix</keyword>
<reference evidence="2" key="1">
    <citation type="submission" date="2018-05" db="EMBL/GenBank/DDBJ databases">
        <authorList>
            <person name="Lanie J.A."/>
            <person name="Ng W.-L."/>
            <person name="Kazmierczak K.M."/>
            <person name="Andrzejewski T.M."/>
            <person name="Davidsen T.M."/>
            <person name="Wayne K.J."/>
            <person name="Tettelin H."/>
            <person name="Glass J.I."/>
            <person name="Rusch D."/>
            <person name="Podicherti R."/>
            <person name="Tsui H.-C.T."/>
            <person name="Winkler M.E."/>
        </authorList>
    </citation>
    <scope>NUCLEOTIDE SEQUENCE</scope>
</reference>
<feature type="transmembrane region" description="Helical" evidence="1">
    <location>
        <begin position="55"/>
        <end position="74"/>
    </location>
</feature>
<accession>A0A382PGQ3</accession>
<dbReference type="EMBL" id="UINC01106436">
    <property type="protein sequence ID" value="SVC71101.1"/>
    <property type="molecule type" value="Genomic_DNA"/>
</dbReference>
<organism evidence="2">
    <name type="scientific">marine metagenome</name>
    <dbReference type="NCBI Taxonomy" id="408172"/>
    <lineage>
        <taxon>unclassified sequences</taxon>
        <taxon>metagenomes</taxon>
        <taxon>ecological metagenomes</taxon>
    </lineage>
</organism>
<protein>
    <submittedName>
        <fullName evidence="2">Uncharacterized protein</fullName>
    </submittedName>
</protein>
<name>A0A382PGQ3_9ZZZZ</name>
<feature type="transmembrane region" description="Helical" evidence="1">
    <location>
        <begin position="20"/>
        <end position="43"/>
    </location>
</feature>
<evidence type="ECO:0000256" key="1">
    <source>
        <dbReference type="SAM" id="Phobius"/>
    </source>
</evidence>
<dbReference type="AlphaFoldDB" id="A0A382PGQ3"/>